<evidence type="ECO:0000256" key="1">
    <source>
        <dbReference type="ARBA" id="ARBA00022450"/>
    </source>
</evidence>
<dbReference type="Gene3D" id="1.10.1200.10">
    <property type="entry name" value="ACP-like"/>
    <property type="match status" value="1"/>
</dbReference>
<dbReference type="OrthoDB" id="4537517at2"/>
<dbReference type="SUPFAM" id="SSF51735">
    <property type="entry name" value="NAD(P)-binding Rossmann-fold domains"/>
    <property type="match status" value="1"/>
</dbReference>
<dbReference type="InterPro" id="IPR001227">
    <property type="entry name" value="Ac_transferase_dom_sf"/>
</dbReference>
<dbReference type="Gene3D" id="3.40.47.10">
    <property type="match status" value="1"/>
</dbReference>
<evidence type="ECO:0000256" key="3">
    <source>
        <dbReference type="ARBA" id="ARBA00022679"/>
    </source>
</evidence>
<evidence type="ECO:0000259" key="8">
    <source>
        <dbReference type="PROSITE" id="PS52019"/>
    </source>
</evidence>
<feature type="region of interest" description="N-terminal hotdog fold" evidence="4">
    <location>
        <begin position="1435"/>
        <end position="1561"/>
    </location>
</feature>
<dbReference type="InterPro" id="IPR016039">
    <property type="entry name" value="Thiolase-like"/>
</dbReference>
<proteinExistence type="predicted"/>
<dbReference type="PATRIC" id="fig|665004.4.peg.1700"/>
<feature type="domain" description="Carrier" evidence="6">
    <location>
        <begin position="927"/>
        <end position="1003"/>
    </location>
</feature>
<dbReference type="RefSeq" id="WP_068755124.1">
    <property type="nucleotide sequence ID" value="NZ_KQ950181.1"/>
</dbReference>
<dbReference type="InterPro" id="IPR014043">
    <property type="entry name" value="Acyl_transferase_dom"/>
</dbReference>
<dbReference type="Pfam" id="PF00698">
    <property type="entry name" value="Acyl_transf_1"/>
    <property type="match status" value="1"/>
</dbReference>
<dbReference type="CDD" id="cd08953">
    <property type="entry name" value="KR_2_SDR_x"/>
    <property type="match status" value="1"/>
</dbReference>
<dbReference type="InterPro" id="IPR014030">
    <property type="entry name" value="Ketoacyl_synth_N"/>
</dbReference>
<dbReference type="SUPFAM" id="SSF53901">
    <property type="entry name" value="Thiolase-like"/>
    <property type="match status" value="1"/>
</dbReference>
<evidence type="ECO:0000259" key="7">
    <source>
        <dbReference type="PROSITE" id="PS52004"/>
    </source>
</evidence>
<evidence type="ECO:0000256" key="5">
    <source>
        <dbReference type="SAM" id="MobiDB-lite"/>
    </source>
</evidence>
<dbReference type="InterPro" id="IPR013968">
    <property type="entry name" value="PKS_KR"/>
</dbReference>
<name>A0A147KKD1_THECS</name>
<reference evidence="10" key="1">
    <citation type="journal article" date="2017" name="Acta Aliment.">
        <title>Plant polysaccharide degrading enzyme system of Thermpbifida cellulosilytica TB100 revealed by de novo genome project data.</title>
        <authorList>
            <person name="Toth A."/>
            <person name="Baka E."/>
            <person name="Luzics S."/>
            <person name="Bata-Vidacs I."/>
            <person name="Nagy I."/>
            <person name="Balint B."/>
            <person name="Herceg R."/>
            <person name="Olasz F."/>
            <person name="Wilk T."/>
            <person name="Nagy T."/>
            <person name="Kriszt B."/>
            <person name="Nagy I."/>
            <person name="Kukolya J."/>
        </authorList>
    </citation>
    <scope>NUCLEOTIDE SEQUENCE [LARGE SCALE GENOMIC DNA]</scope>
    <source>
        <strain evidence="10">TB100</strain>
    </source>
</reference>
<evidence type="ECO:0000313" key="10">
    <source>
        <dbReference type="Proteomes" id="UP000074382"/>
    </source>
</evidence>
<protein>
    <submittedName>
        <fullName evidence="9">Uncharacterized protein</fullName>
    </submittedName>
</protein>
<comment type="caution">
    <text evidence="9">The sequence shown here is derived from an EMBL/GenBank/DDBJ whole genome shotgun (WGS) entry which is preliminary data.</text>
</comment>
<dbReference type="InterPro" id="IPR049900">
    <property type="entry name" value="PKS_mFAS_DH"/>
</dbReference>
<keyword evidence="10" id="KW-1185">Reference proteome</keyword>
<dbReference type="PROSITE" id="PS52019">
    <property type="entry name" value="PKS_MFAS_DH"/>
    <property type="match status" value="1"/>
</dbReference>
<evidence type="ECO:0000256" key="2">
    <source>
        <dbReference type="ARBA" id="ARBA00022553"/>
    </source>
</evidence>
<dbReference type="InterPro" id="IPR036736">
    <property type="entry name" value="ACP-like_sf"/>
</dbReference>
<dbReference type="InterPro" id="IPR042104">
    <property type="entry name" value="PKS_dehydratase_sf"/>
</dbReference>
<keyword evidence="3" id="KW-0808">Transferase</keyword>
<dbReference type="SMART" id="SM00825">
    <property type="entry name" value="PKS_KS"/>
    <property type="match status" value="1"/>
</dbReference>
<dbReference type="Pfam" id="PF08659">
    <property type="entry name" value="KR"/>
    <property type="match status" value="1"/>
</dbReference>
<dbReference type="InterPro" id="IPR020841">
    <property type="entry name" value="PKS_Beta-ketoAc_synthase_dom"/>
</dbReference>
<evidence type="ECO:0000259" key="6">
    <source>
        <dbReference type="PROSITE" id="PS50075"/>
    </source>
</evidence>
<dbReference type="PROSITE" id="PS52004">
    <property type="entry name" value="KS3_2"/>
    <property type="match status" value="1"/>
</dbReference>
<feature type="compositionally biased region" description="Pro residues" evidence="5">
    <location>
        <begin position="899"/>
        <end position="913"/>
    </location>
</feature>
<organism evidence="9 10">
    <name type="scientific">Thermobifida cellulosilytica TB100</name>
    <dbReference type="NCBI Taxonomy" id="665004"/>
    <lineage>
        <taxon>Bacteria</taxon>
        <taxon>Bacillati</taxon>
        <taxon>Actinomycetota</taxon>
        <taxon>Actinomycetes</taxon>
        <taxon>Streptosporangiales</taxon>
        <taxon>Nocardiopsidaceae</taxon>
        <taxon>Thermobifida</taxon>
    </lineage>
</organism>
<dbReference type="GO" id="GO:0006633">
    <property type="term" value="P:fatty acid biosynthetic process"/>
    <property type="evidence" value="ECO:0007669"/>
    <property type="project" value="TreeGrafter"/>
</dbReference>
<feature type="region of interest" description="C-terminal hotdog fold" evidence="4">
    <location>
        <begin position="1576"/>
        <end position="1717"/>
    </location>
</feature>
<dbReference type="SMART" id="SM00822">
    <property type="entry name" value="PKS_KR"/>
    <property type="match status" value="1"/>
</dbReference>
<dbReference type="InterPro" id="IPR009081">
    <property type="entry name" value="PP-bd_ACP"/>
</dbReference>
<evidence type="ECO:0000313" key="9">
    <source>
        <dbReference type="EMBL" id="KUP97756.1"/>
    </source>
</evidence>
<dbReference type="Pfam" id="PF02801">
    <property type="entry name" value="Ketoacyl-synt_C"/>
    <property type="match status" value="1"/>
</dbReference>
<dbReference type="InterPro" id="IPR057326">
    <property type="entry name" value="KR_dom"/>
</dbReference>
<dbReference type="SUPFAM" id="SSF52151">
    <property type="entry name" value="FabD/lysophospholipase-like"/>
    <property type="match status" value="1"/>
</dbReference>
<dbReference type="InterPro" id="IPR036291">
    <property type="entry name" value="NAD(P)-bd_dom_sf"/>
</dbReference>
<dbReference type="STRING" id="665004.AC529_04670"/>
<dbReference type="EMBL" id="LGEM01000020">
    <property type="protein sequence ID" value="KUP97756.1"/>
    <property type="molecule type" value="Genomic_DNA"/>
</dbReference>
<dbReference type="InterPro" id="IPR050091">
    <property type="entry name" value="PKS_NRPS_Biosynth_Enz"/>
</dbReference>
<dbReference type="Pfam" id="PF00550">
    <property type="entry name" value="PP-binding"/>
    <property type="match status" value="1"/>
</dbReference>
<comment type="caution">
    <text evidence="4">Lacks conserved residue(s) required for the propagation of feature annotation.</text>
</comment>
<dbReference type="SUPFAM" id="SSF55048">
    <property type="entry name" value="Probable ACP-binding domain of malonyl-CoA ACP transacylase"/>
    <property type="match status" value="1"/>
</dbReference>
<dbReference type="CDD" id="cd00833">
    <property type="entry name" value="PKS"/>
    <property type="match status" value="1"/>
</dbReference>
<dbReference type="Proteomes" id="UP000074382">
    <property type="component" value="Unassembled WGS sequence"/>
</dbReference>
<dbReference type="InterPro" id="IPR016036">
    <property type="entry name" value="Malonyl_transacylase_ACP-bd"/>
</dbReference>
<evidence type="ECO:0000256" key="4">
    <source>
        <dbReference type="PROSITE-ProRule" id="PRU01363"/>
    </source>
</evidence>
<gene>
    <name evidence="9" type="ORF">AC529_04670</name>
</gene>
<feature type="domain" description="Ketosynthase family 3 (KS3)" evidence="7">
    <location>
        <begin position="1"/>
        <end position="457"/>
    </location>
</feature>
<dbReference type="Pfam" id="PF21089">
    <property type="entry name" value="PKS_DH_N"/>
    <property type="match status" value="1"/>
</dbReference>
<dbReference type="SUPFAM" id="SSF47336">
    <property type="entry name" value="ACP-like"/>
    <property type="match status" value="1"/>
</dbReference>
<feature type="region of interest" description="Disordered" evidence="5">
    <location>
        <begin position="884"/>
        <end position="929"/>
    </location>
</feature>
<feature type="domain" description="PKS/mFAS DH" evidence="8">
    <location>
        <begin position="1435"/>
        <end position="1717"/>
    </location>
</feature>
<dbReference type="Gene3D" id="3.40.366.10">
    <property type="entry name" value="Malonyl-Coenzyme A Acyl Carrier Protein, domain 2"/>
    <property type="match status" value="1"/>
</dbReference>
<dbReference type="SMART" id="SM00827">
    <property type="entry name" value="PKS_AT"/>
    <property type="match status" value="1"/>
</dbReference>
<dbReference type="GO" id="GO:0004312">
    <property type="term" value="F:fatty acid synthase activity"/>
    <property type="evidence" value="ECO:0007669"/>
    <property type="project" value="TreeGrafter"/>
</dbReference>
<dbReference type="PANTHER" id="PTHR43775">
    <property type="entry name" value="FATTY ACID SYNTHASE"/>
    <property type="match status" value="1"/>
</dbReference>
<keyword evidence="2" id="KW-0597">Phosphoprotein</keyword>
<dbReference type="PROSITE" id="PS50075">
    <property type="entry name" value="CARRIER"/>
    <property type="match status" value="1"/>
</dbReference>
<dbReference type="Gene3D" id="3.40.50.720">
    <property type="entry name" value="NAD(P)-binding Rossmann-like Domain"/>
    <property type="match status" value="1"/>
</dbReference>
<accession>A0A147KKD1</accession>
<dbReference type="InterPro" id="IPR049552">
    <property type="entry name" value="PKS_DH_N"/>
</dbReference>
<dbReference type="InterPro" id="IPR016035">
    <property type="entry name" value="Acyl_Trfase/lysoPLipase"/>
</dbReference>
<dbReference type="Pfam" id="PF00109">
    <property type="entry name" value="ketoacyl-synt"/>
    <property type="match status" value="1"/>
</dbReference>
<dbReference type="Gene3D" id="3.10.129.110">
    <property type="entry name" value="Polyketide synthase dehydratase"/>
    <property type="match status" value="1"/>
</dbReference>
<dbReference type="InterPro" id="IPR049551">
    <property type="entry name" value="PKS_DH_C"/>
</dbReference>
<dbReference type="PANTHER" id="PTHR43775:SF37">
    <property type="entry name" value="SI:DKEY-61P9.11"/>
    <property type="match status" value="1"/>
</dbReference>
<dbReference type="InterPro" id="IPR014031">
    <property type="entry name" value="Ketoacyl_synth_C"/>
</dbReference>
<dbReference type="Pfam" id="PF14765">
    <property type="entry name" value="PS-DH"/>
    <property type="match status" value="1"/>
</dbReference>
<sequence>MPHIAIVGMACRYAGAASPAELWDNALAGRRAFRRIPPERLDLADYYGEDDPDRIPLTHAAVIDGYEFDRVAFGVSGPTYRSTDLTHWLALDMAARALADAGLLHGGQADPDTADRTAVYVGNTLTGEFTRAHVLRTRWPFVRRITARLLAERGIDDPGLLEELGRRFRDTFPVPDSDTLAGSLSNTIAGRICSHFGFGGGGYTVDGACAASLLAVINGCEELAAGRADIVVAGGVDLSIDPFEMVGFARTGALAREQMRVFDRRSQGFWPGEGCGMLVLTRLDDALARGLRPYAVLRGWGISSDGSAGITRPDTAGQRRALERAYRRAGFGADTVAYFEAHGTGTAVGDRTELAALTQTVGAPGSPRAAIGSVKALIGHTKAAAGAAGLIKAAMAVHTQVLPPTVGCEDPHELLTGPQAVLRILREPEPWPADRPLRASVSAMGFGGINTHVTLEGVSAHRRRGLDPRTARLGATPQDRELFLFDGASPEELRENLRRTAEQAALLSQAQMADLAARLAHGRGAGRHRAAVVAATPEELVAALDTAAEAVGSGRRLLGPRVFTAPPRPDGAPPVIGLLCSGQAARAGRGGGALARRFPEVAELYDRCTPPEGDPADTAVAQPRITTATVASLIALDTLGIRPALAVGHSLGELAALHWAGAVDRDDLLRLAGERGAAMAALPGEHGAMASVAAPAAEVEARLPEGTVVACVNGPNATVVSGRTPAVDQVVRDLGAVRLPVSHAFHSPLVAPAAASFRRVLDGVPLGAPRRRVLSTVTGAPLDPGTDLRAHLTRQITAPVRFTDAVAAAGPVDCWIEAGPGHILTGLVADLGQTAFAVDAGSASLSGLLRAAAAAWALGQDVRPEALFEGRLLRPLPADHRPVFLANPCESAPRDTAPAPAPRPAPASRPPTPQAADRPADPADPGDDPVEVVRRVVAERVELPLGAVTADSRLAADLHLNSITVAQLVAESARRLGVPVPPHVTEYAGASVAEIAEALGNAADGAGADEQEDTVAGVEPWVRVFTVEDAQRPLPAPRGTGTVRGRPRVVAAPGDRLAAELAEADLGEDTLVLCPPPDREPADATGLFAAAAEAVRRARRLVVVQVADGGPYSSGAAFARSVHLETGLPTAVVTVCRDDSRAAAQVTREVHALTDYSECRYHPDGSRTVPVLRPRPLGDQRPEEPPFSAEDVLLVSGGGKGIGLECARELALRTGVRLALLGRSDPDTDPELAAGLRRLTEDGVVFGYERADVCDAAAVREAVARLGTALGPVTAVLHAAGVNTPTPLDRLDRAELDRTVATKIAGARNLLAAVDRDRLRCFVAFGSLIARTGLPGEAHYALANEWLGALTEHLRRDLPHCRCLAVDWSVWAGGGMGERLGVLDALVRRGIDPIPLDTGVDLFHRLLAAPDLSGGVVVTGRYGDAPTLRGEPVDLPMLRYLERPRRLVPGVEFVADVQVSSLTDRYLDHHALEGQRLLPAVLGLEAMAQAAAVLAGTTEPPVFTDVSFAAPVVVPRDEEVTLRVAALLRPDGTVRTVLRSSTTRFAVDHFTASCAAKNGASAERAVPPEPVAEEPVPLRPDEELYGSLLFQDGPLRRVRAYRALSGYGCVAELAGDGSCHWFAPHLPPTLLLGDPGRRDAAIHALQACLPGTRLLPVGVERITVFGTAPADAVLHAREREASDQEHVFDFDVVDSSGTLLERWEGLRLRVMGAGPERIAPALLAPHLQRRVRDWCDVGDLRMTVEIGGTRVQRRARGVRRLLGPDVVVRGRGDGRPEVSTGALVSVTHSGDLTMVATAPGPVGVDLVRRDADGVDSVPWDDLLGADGTALAEVLAEAAPGEDPQTARARVWAAREALRKCTGSPAGPLVLRRREGRWTVLASGAVTVITHADSESVAAVAAEGRLRDA</sequence>
<keyword evidence="1" id="KW-0596">Phosphopantetheine</keyword>